<accession>A0ABW4XGL5</accession>
<comment type="subcellular location">
    <subcellularLocation>
        <location evidence="1">Cell outer membrane</location>
    </subcellularLocation>
</comment>
<evidence type="ECO:0000259" key="7">
    <source>
        <dbReference type="PROSITE" id="PS51123"/>
    </source>
</evidence>
<dbReference type="InterPro" id="IPR006665">
    <property type="entry name" value="OmpA-like"/>
</dbReference>
<evidence type="ECO:0000256" key="5">
    <source>
        <dbReference type="SAM" id="MobiDB-lite"/>
    </source>
</evidence>
<evidence type="ECO:0000256" key="1">
    <source>
        <dbReference type="ARBA" id="ARBA00004442"/>
    </source>
</evidence>
<evidence type="ECO:0000256" key="2">
    <source>
        <dbReference type="ARBA" id="ARBA00023136"/>
    </source>
</evidence>
<dbReference type="PRINTS" id="PR01021">
    <property type="entry name" value="OMPADOMAIN"/>
</dbReference>
<dbReference type="InterPro" id="IPR050330">
    <property type="entry name" value="Bact_OuterMem_StrucFunc"/>
</dbReference>
<keyword evidence="9" id="KW-1185">Reference proteome</keyword>
<dbReference type="PANTHER" id="PTHR30329">
    <property type="entry name" value="STATOR ELEMENT OF FLAGELLAR MOTOR COMPLEX"/>
    <property type="match status" value="1"/>
</dbReference>
<feature type="signal peptide" evidence="6">
    <location>
        <begin position="1"/>
        <end position="23"/>
    </location>
</feature>
<evidence type="ECO:0000256" key="4">
    <source>
        <dbReference type="PROSITE-ProRule" id="PRU00473"/>
    </source>
</evidence>
<evidence type="ECO:0000313" key="8">
    <source>
        <dbReference type="EMBL" id="MFD2094650.1"/>
    </source>
</evidence>
<name>A0ABW4XGL5_9GAMM</name>
<dbReference type="InterPro" id="IPR036737">
    <property type="entry name" value="OmpA-like_sf"/>
</dbReference>
<feature type="chain" id="PRO_5045733291" evidence="6">
    <location>
        <begin position="24"/>
        <end position="355"/>
    </location>
</feature>
<dbReference type="RefSeq" id="WP_345338816.1">
    <property type="nucleotide sequence ID" value="NZ_BAABLI010000007.1"/>
</dbReference>
<dbReference type="Proteomes" id="UP001597380">
    <property type="component" value="Unassembled WGS sequence"/>
</dbReference>
<sequence>MNSVRNTFLLSILLIVGIGSAVARDSDARGSKDHPRLERYPGAVINDYDYREYEEHQLMLSKPYEEKGKWTVDKLLPLEGQVTYIHYELPSSASTLQVFRNYQKTIQKSGGEFLFTCERPCFRENLSTFKKIVKARDLYMNGHKEIQYLAAKVDETYISLFVNQLSGNTHVFLFVTDKEALDDDKMSPMAESLAKDGKIDLYGLYFDSGKSTLKPESEPELKQLSELMITYPELEILIVGHTDSVGNDDFNQKLSDGRANAVQNKLSRNYGIRPHRMNAMGKGESAPIGDNSTESGKAKNRRVEIVALNPQVLQVTSGSALDVKDDDAKMFEVGDIDLDDVDKALDVTERLIDLF</sequence>
<protein>
    <submittedName>
        <fullName evidence="8">DUF4892 domain-containing protein</fullName>
    </submittedName>
</protein>
<keyword evidence="2 4" id="KW-0472">Membrane</keyword>
<evidence type="ECO:0000256" key="3">
    <source>
        <dbReference type="ARBA" id="ARBA00023237"/>
    </source>
</evidence>
<dbReference type="Pfam" id="PF00691">
    <property type="entry name" value="OmpA"/>
    <property type="match status" value="1"/>
</dbReference>
<proteinExistence type="predicted"/>
<dbReference type="EMBL" id="JBHUHT010000004">
    <property type="protein sequence ID" value="MFD2094650.1"/>
    <property type="molecule type" value="Genomic_DNA"/>
</dbReference>
<evidence type="ECO:0000313" key="9">
    <source>
        <dbReference type="Proteomes" id="UP001597380"/>
    </source>
</evidence>
<dbReference type="PROSITE" id="PS51123">
    <property type="entry name" value="OMPA_2"/>
    <property type="match status" value="1"/>
</dbReference>
<evidence type="ECO:0000256" key="6">
    <source>
        <dbReference type="SAM" id="SignalP"/>
    </source>
</evidence>
<dbReference type="Gene3D" id="3.30.1330.60">
    <property type="entry name" value="OmpA-like domain"/>
    <property type="match status" value="1"/>
</dbReference>
<dbReference type="CDD" id="cd07185">
    <property type="entry name" value="OmpA_C-like"/>
    <property type="match status" value="1"/>
</dbReference>
<keyword evidence="3" id="KW-0998">Cell outer membrane</keyword>
<comment type="caution">
    <text evidence="8">The sequence shown here is derived from an EMBL/GenBank/DDBJ whole genome shotgun (WGS) entry which is preliminary data.</text>
</comment>
<dbReference type="InterPro" id="IPR032608">
    <property type="entry name" value="DUF4892"/>
</dbReference>
<gene>
    <name evidence="8" type="ORF">ACFSJ3_01515</name>
</gene>
<dbReference type="InterPro" id="IPR006664">
    <property type="entry name" value="OMP_bac"/>
</dbReference>
<reference evidence="9" key="1">
    <citation type="journal article" date="2019" name="Int. J. Syst. Evol. Microbiol.">
        <title>The Global Catalogue of Microorganisms (GCM) 10K type strain sequencing project: providing services to taxonomists for standard genome sequencing and annotation.</title>
        <authorList>
            <consortium name="The Broad Institute Genomics Platform"/>
            <consortium name="The Broad Institute Genome Sequencing Center for Infectious Disease"/>
            <person name="Wu L."/>
            <person name="Ma J."/>
        </authorList>
    </citation>
    <scope>NUCLEOTIDE SEQUENCE [LARGE SCALE GENOMIC DNA]</scope>
    <source>
        <strain evidence="9">CGMCC 1.10992</strain>
    </source>
</reference>
<feature type="domain" description="OmpA-like" evidence="7">
    <location>
        <begin position="193"/>
        <end position="311"/>
    </location>
</feature>
<dbReference type="Pfam" id="PF16234">
    <property type="entry name" value="DUF4892"/>
    <property type="match status" value="1"/>
</dbReference>
<feature type="region of interest" description="Disordered" evidence="5">
    <location>
        <begin position="275"/>
        <end position="297"/>
    </location>
</feature>
<dbReference type="PANTHER" id="PTHR30329:SF21">
    <property type="entry name" value="LIPOPROTEIN YIAD-RELATED"/>
    <property type="match status" value="1"/>
</dbReference>
<organism evidence="8 9">
    <name type="scientific">Corallincola platygyrae</name>
    <dbReference type="NCBI Taxonomy" id="1193278"/>
    <lineage>
        <taxon>Bacteria</taxon>
        <taxon>Pseudomonadati</taxon>
        <taxon>Pseudomonadota</taxon>
        <taxon>Gammaproteobacteria</taxon>
        <taxon>Alteromonadales</taxon>
        <taxon>Psychromonadaceae</taxon>
        <taxon>Corallincola</taxon>
    </lineage>
</organism>
<dbReference type="SUPFAM" id="SSF103088">
    <property type="entry name" value="OmpA-like"/>
    <property type="match status" value="1"/>
</dbReference>
<keyword evidence="6" id="KW-0732">Signal</keyword>